<dbReference type="FunFam" id="1.20.1260.60:FF:000002">
    <property type="entry name" value="Vacuolar protein sorting-associated protein IST1"/>
    <property type="match status" value="1"/>
</dbReference>
<dbReference type="Pfam" id="PF03398">
    <property type="entry name" value="Ist1"/>
    <property type="match status" value="1"/>
</dbReference>
<dbReference type="Gene3D" id="1.20.1260.60">
    <property type="entry name" value="Vacuolar protein sorting-associated protein Ist1"/>
    <property type="match status" value="1"/>
</dbReference>
<organism evidence="3 4">
    <name type="scientific">Mycoemilia scoparia</name>
    <dbReference type="NCBI Taxonomy" id="417184"/>
    <lineage>
        <taxon>Eukaryota</taxon>
        <taxon>Fungi</taxon>
        <taxon>Fungi incertae sedis</taxon>
        <taxon>Zoopagomycota</taxon>
        <taxon>Kickxellomycotina</taxon>
        <taxon>Kickxellomycetes</taxon>
        <taxon>Kickxellales</taxon>
        <taxon>Kickxellaceae</taxon>
        <taxon>Mycoemilia</taxon>
    </lineage>
</organism>
<dbReference type="GO" id="GO:0015031">
    <property type="term" value="P:protein transport"/>
    <property type="evidence" value="ECO:0007669"/>
    <property type="project" value="InterPro"/>
</dbReference>
<accession>A0A9W8DT22</accession>
<dbReference type="InterPro" id="IPR005061">
    <property type="entry name" value="Ist1"/>
</dbReference>
<dbReference type="InterPro" id="IPR042277">
    <property type="entry name" value="IST1-like"/>
</dbReference>
<proteinExistence type="inferred from homology"/>
<dbReference type="PANTHER" id="PTHR12161">
    <property type="entry name" value="IST1 FAMILY MEMBER"/>
    <property type="match status" value="1"/>
</dbReference>
<evidence type="ECO:0000256" key="2">
    <source>
        <dbReference type="SAM" id="MobiDB-lite"/>
    </source>
</evidence>
<feature type="compositionally biased region" description="Basic and acidic residues" evidence="2">
    <location>
        <begin position="199"/>
        <end position="220"/>
    </location>
</feature>
<name>A0A9W8DT22_9FUNG</name>
<feature type="compositionally biased region" description="Basic and acidic residues" evidence="2">
    <location>
        <begin position="278"/>
        <end position="288"/>
    </location>
</feature>
<dbReference type="Proteomes" id="UP001150538">
    <property type="component" value="Unassembled WGS sequence"/>
</dbReference>
<protein>
    <submittedName>
        <fullName evidence="3">Vacuolar protein sorting-associated protein ist1</fullName>
    </submittedName>
</protein>
<keyword evidence="4" id="KW-1185">Reference proteome</keyword>
<dbReference type="OrthoDB" id="29853at2759"/>
<dbReference type="PANTHER" id="PTHR12161:SF5">
    <property type="entry name" value="IST1 HOMOLOG"/>
    <property type="match status" value="1"/>
</dbReference>
<feature type="region of interest" description="Disordered" evidence="2">
    <location>
        <begin position="183"/>
        <end position="288"/>
    </location>
</feature>
<reference evidence="3" key="1">
    <citation type="submission" date="2022-07" db="EMBL/GenBank/DDBJ databases">
        <title>Phylogenomic reconstructions and comparative analyses of Kickxellomycotina fungi.</title>
        <authorList>
            <person name="Reynolds N.K."/>
            <person name="Stajich J.E."/>
            <person name="Barry K."/>
            <person name="Grigoriev I.V."/>
            <person name="Crous P."/>
            <person name="Smith M.E."/>
        </authorList>
    </citation>
    <scope>NUCLEOTIDE SEQUENCE</scope>
    <source>
        <strain evidence="3">NBRC 100468</strain>
    </source>
</reference>
<sequence>MRSPKIESGRLKVTLRLAINRLKLLKEKNRTENKILRRTVAKELESGKESSAKVKTEKIIRVDYFVEALDILENYCDLLVTRIDLIESKSDCDENILGIVVSIIYASARASVKELETIRDLLTMKYGRDFVTNAMDDKDEIVDPKLKYKLDINPPDEKFVNEYLSEIARGYKIRWGAYGDSLGGDDDGDNGSGGLPEKVSSKKYDIEDVEKTPSKDKVTDSDNNDNGSTDILNKLPSTPPSKVPRKVAMSQEDASIELPSPRPKAKTDGDDTPSLDELMSRFEALKRR</sequence>
<gene>
    <name evidence="3" type="primary">IST1</name>
    <name evidence="3" type="ORF">H4219_000478</name>
</gene>
<evidence type="ECO:0000313" key="3">
    <source>
        <dbReference type="EMBL" id="KAJ1921745.1"/>
    </source>
</evidence>
<comment type="caution">
    <text evidence="3">The sequence shown here is derived from an EMBL/GenBank/DDBJ whole genome shotgun (WGS) entry which is preliminary data.</text>
</comment>
<evidence type="ECO:0000313" key="4">
    <source>
        <dbReference type="Proteomes" id="UP001150538"/>
    </source>
</evidence>
<evidence type="ECO:0000256" key="1">
    <source>
        <dbReference type="ARBA" id="ARBA00005536"/>
    </source>
</evidence>
<dbReference type="EMBL" id="JANBPU010000003">
    <property type="protein sequence ID" value="KAJ1921745.1"/>
    <property type="molecule type" value="Genomic_DNA"/>
</dbReference>
<comment type="similarity">
    <text evidence="1">Belongs to the IST1 family.</text>
</comment>
<dbReference type="AlphaFoldDB" id="A0A9W8DT22"/>